<dbReference type="GO" id="GO:0005524">
    <property type="term" value="F:ATP binding"/>
    <property type="evidence" value="ECO:0007669"/>
    <property type="project" value="InterPro"/>
</dbReference>
<dbReference type="SUPFAM" id="SSF140990">
    <property type="entry name" value="FtsH protease domain-like"/>
    <property type="match status" value="1"/>
</dbReference>
<dbReference type="InterPro" id="IPR003959">
    <property type="entry name" value="ATPase_AAA_core"/>
</dbReference>
<keyword evidence="4" id="KW-1185">Reference proteome</keyword>
<dbReference type="InterPro" id="IPR037219">
    <property type="entry name" value="Peptidase_M41-like"/>
</dbReference>
<evidence type="ECO:0000313" key="3">
    <source>
        <dbReference type="EMBL" id="GGK47695.1"/>
    </source>
</evidence>
<dbReference type="GO" id="GO:0006508">
    <property type="term" value="P:proteolysis"/>
    <property type="evidence" value="ECO:0007669"/>
    <property type="project" value="InterPro"/>
</dbReference>
<dbReference type="Gene3D" id="1.10.8.60">
    <property type="match status" value="1"/>
</dbReference>
<dbReference type="EMBL" id="BMMF01000012">
    <property type="protein sequence ID" value="GGK47695.1"/>
    <property type="molecule type" value="Genomic_DNA"/>
</dbReference>
<dbReference type="Pfam" id="PF01434">
    <property type="entry name" value="Peptidase_M41"/>
    <property type="match status" value="1"/>
</dbReference>
<dbReference type="PANTHER" id="PTHR23076:SF97">
    <property type="entry name" value="ATP-DEPENDENT ZINC METALLOPROTEASE YME1L1"/>
    <property type="match status" value="1"/>
</dbReference>
<dbReference type="CDD" id="cd19481">
    <property type="entry name" value="RecA-like_protease"/>
    <property type="match status" value="1"/>
</dbReference>
<evidence type="ECO:0000256" key="1">
    <source>
        <dbReference type="SAM" id="MobiDB-lite"/>
    </source>
</evidence>
<evidence type="ECO:0000313" key="4">
    <source>
        <dbReference type="Proteomes" id="UP000600449"/>
    </source>
</evidence>
<reference evidence="3 4" key="1">
    <citation type="journal article" date="2014" name="Int. J. Syst. Evol. Microbiol.">
        <title>Complete genome sequence of Corynebacterium casei LMG S-19264T (=DSM 44701T), isolated from a smear-ripened cheese.</title>
        <authorList>
            <consortium name="US DOE Joint Genome Institute (JGI-PGF)"/>
            <person name="Walter F."/>
            <person name="Albersmeier A."/>
            <person name="Kalinowski J."/>
            <person name="Ruckert C."/>
        </authorList>
    </citation>
    <scope>NUCLEOTIDE SEQUENCE [LARGE SCALE GENOMIC DNA]</scope>
    <source>
        <strain evidence="3 4">CGMCC 1.9161</strain>
    </source>
</reference>
<dbReference type="SMART" id="SM00382">
    <property type="entry name" value="AAA"/>
    <property type="match status" value="1"/>
</dbReference>
<dbReference type="SUPFAM" id="SSF52540">
    <property type="entry name" value="P-loop containing nucleoside triphosphate hydrolases"/>
    <property type="match status" value="1"/>
</dbReference>
<dbReference type="Proteomes" id="UP000600449">
    <property type="component" value="Unassembled WGS sequence"/>
</dbReference>
<dbReference type="InterPro" id="IPR027417">
    <property type="entry name" value="P-loop_NTPase"/>
</dbReference>
<dbReference type="PRINTS" id="PR00830">
    <property type="entry name" value="ENDOLAPTASE"/>
</dbReference>
<dbReference type="Gene3D" id="1.20.58.760">
    <property type="entry name" value="Peptidase M41"/>
    <property type="match status" value="1"/>
</dbReference>
<feature type="domain" description="AAA+ ATPase" evidence="2">
    <location>
        <begin position="249"/>
        <end position="390"/>
    </location>
</feature>
<proteinExistence type="predicted"/>
<dbReference type="GO" id="GO:0005886">
    <property type="term" value="C:plasma membrane"/>
    <property type="evidence" value="ECO:0007669"/>
    <property type="project" value="TreeGrafter"/>
</dbReference>
<dbReference type="InterPro" id="IPR003593">
    <property type="entry name" value="AAA+_ATPase"/>
</dbReference>
<evidence type="ECO:0000259" key="2">
    <source>
        <dbReference type="SMART" id="SM00382"/>
    </source>
</evidence>
<dbReference type="GO" id="GO:0004176">
    <property type="term" value="F:ATP-dependent peptidase activity"/>
    <property type="evidence" value="ECO:0007669"/>
    <property type="project" value="InterPro"/>
</dbReference>
<organism evidence="3 4">
    <name type="scientific">Salinarimonas ramus</name>
    <dbReference type="NCBI Taxonomy" id="690164"/>
    <lineage>
        <taxon>Bacteria</taxon>
        <taxon>Pseudomonadati</taxon>
        <taxon>Pseudomonadota</taxon>
        <taxon>Alphaproteobacteria</taxon>
        <taxon>Hyphomicrobiales</taxon>
        <taxon>Salinarimonadaceae</taxon>
        <taxon>Salinarimonas</taxon>
    </lineage>
</organism>
<dbReference type="Gene3D" id="3.40.50.300">
    <property type="entry name" value="P-loop containing nucleotide triphosphate hydrolases"/>
    <property type="match status" value="1"/>
</dbReference>
<dbReference type="Pfam" id="PF00004">
    <property type="entry name" value="AAA"/>
    <property type="match status" value="1"/>
</dbReference>
<dbReference type="GO" id="GO:0030163">
    <property type="term" value="P:protein catabolic process"/>
    <property type="evidence" value="ECO:0007669"/>
    <property type="project" value="TreeGrafter"/>
</dbReference>
<protein>
    <recommendedName>
        <fullName evidence="2">AAA+ ATPase domain-containing protein</fullName>
    </recommendedName>
</protein>
<dbReference type="GO" id="GO:0004222">
    <property type="term" value="F:metalloendopeptidase activity"/>
    <property type="evidence" value="ECO:0007669"/>
    <property type="project" value="InterPro"/>
</dbReference>
<dbReference type="GO" id="GO:0016887">
    <property type="term" value="F:ATP hydrolysis activity"/>
    <property type="evidence" value="ECO:0007669"/>
    <property type="project" value="InterPro"/>
</dbReference>
<gene>
    <name evidence="3" type="ORF">GCM10011322_38430</name>
</gene>
<dbReference type="PANTHER" id="PTHR23076">
    <property type="entry name" value="METALLOPROTEASE M41 FTSH"/>
    <property type="match status" value="1"/>
</dbReference>
<dbReference type="AlphaFoldDB" id="A0A917QFP6"/>
<name>A0A917QFP6_9HYPH</name>
<dbReference type="RefSeq" id="WP_188914867.1">
    <property type="nucleotide sequence ID" value="NZ_BMMF01000012.1"/>
</dbReference>
<dbReference type="InterPro" id="IPR000642">
    <property type="entry name" value="Peptidase_M41"/>
</dbReference>
<accession>A0A917QFP6</accession>
<comment type="caution">
    <text evidence="3">The sequence shown here is derived from an EMBL/GenBank/DDBJ whole genome shotgun (WGS) entry which is preliminary data.</text>
</comment>
<sequence length="642" mass="68037">MRNGHDDEPTLMQDAAEGGARPVPKSAVALSTRLILAPLSRLLKRTGTGDTLCVVVVPPGADWCEPVARALADSLQDRAKPRDEDRVPTVLTRTAASARATTRDDERRSVAVDLSRGCSVFGVSHRPDTCLPDVLMRAADEVVTLAPLSGRQLRRVIREATGEDPGRVSDDLAAAIAVDDIATCIRPGATAPVTLARLEAARRARTRTREVEAPPLETLAGYGEAKEWGLRLAREVGRYRAGRIRLEDLPRGLLLSGPPGTGKTLFAQALARSCGLPIVATSAARWLSSGDGHLDHVIKAMRADFDAALAMRPSIVFLDEADAIVDPTREESAHRSWWMSFRAALLSTIDGATSAPGIVLIGACNHPDMIDAALRRAGRLDRHISIELPDRDALVQILEVQLAGDLAGADLCPLADLALGSSGADVARAVRDARARARDAERPLALADLSAALALDPLFEGEDLRLVALHEAGHAVIARLLGHTVGSVSIVRSAGAHGRASVELPRRLTRAALHGVVLVALAGRAADEVLGRGPCAGSSTDLATATRLLARLEGAYGLGERLLSVEEDHVDRLLPLDAGLRDAVSRQLDLLWRHVVELVRANAPAIEAVATALVADRVIGEARLRALVDAHGEKPPSPLPSA</sequence>
<feature type="region of interest" description="Disordered" evidence="1">
    <location>
        <begin position="1"/>
        <end position="24"/>
    </location>
</feature>